<evidence type="ECO:0000313" key="2">
    <source>
        <dbReference type="EMBL" id="OQM76847.1"/>
    </source>
</evidence>
<comment type="caution">
    <text evidence="2">The sequence shown here is derived from an EMBL/GenBank/DDBJ whole genome shotgun (WGS) entry which is preliminary data.</text>
</comment>
<organism evidence="2 3">
    <name type="scientific">Manganibacter manganicus</name>
    <dbReference type="NCBI Taxonomy" id="1873176"/>
    <lineage>
        <taxon>Bacteria</taxon>
        <taxon>Pseudomonadati</taxon>
        <taxon>Pseudomonadota</taxon>
        <taxon>Alphaproteobacteria</taxon>
        <taxon>Hyphomicrobiales</taxon>
        <taxon>Phyllobacteriaceae</taxon>
        <taxon>Manganibacter</taxon>
    </lineage>
</organism>
<keyword evidence="3" id="KW-1185">Reference proteome</keyword>
<dbReference type="PANTHER" id="PTHR33608">
    <property type="entry name" value="BLL2464 PROTEIN"/>
    <property type="match status" value="1"/>
</dbReference>
<dbReference type="Proteomes" id="UP000191905">
    <property type="component" value="Unassembled WGS sequence"/>
</dbReference>
<gene>
    <name evidence="2" type="ORF">BFN67_11635</name>
</gene>
<sequence>MANIGQLQAPTIAGEALARGRGHAALVPDLLVEARRIVNTVITGWHGRKKRGIGENFWQFRPYVEGEAVNRIDWRRSARDDHTYVRDREWEAAHTVWLWADPSPSMLYKSAAAAASKQERALVLVLAVAELLSRGGERIAWPDLTDPFTARNGAERIAARLVHAPESQAKPDLSAIRRFADLVLVSDFLDPVEETFAWLDALARRGARAHLIEIADPAEETFPYAGRTEFTDPETGEKLTAGRAERLADDYRRLYIARREELAAWCRRRGWSFITNHTDRPASEALVRLHMALSADGFLTKGSAA</sequence>
<dbReference type="RefSeq" id="WP_080918273.1">
    <property type="nucleotide sequence ID" value="NZ_MDET01000004.1"/>
</dbReference>
<feature type="domain" description="DUF58" evidence="1">
    <location>
        <begin position="60"/>
        <end position="260"/>
    </location>
</feature>
<proteinExistence type="predicted"/>
<reference evidence="2 3" key="1">
    <citation type="journal article" date="2016" name="Int. J. Syst. Evol. Microbiol.">
        <title>Pseudaminobacter manganicus sp. nov., isolated from sludge of a manganese mine.</title>
        <authorList>
            <person name="Li J."/>
            <person name="Huang J."/>
            <person name="Liao S."/>
            <person name="Wang G."/>
        </authorList>
    </citation>
    <scope>NUCLEOTIDE SEQUENCE [LARGE SCALE GENOMIC DNA]</scope>
    <source>
        <strain evidence="2 3">JH-7</strain>
    </source>
</reference>
<dbReference type="OrthoDB" id="9794556at2"/>
<dbReference type="Pfam" id="PF01882">
    <property type="entry name" value="DUF58"/>
    <property type="match status" value="1"/>
</dbReference>
<evidence type="ECO:0000259" key="1">
    <source>
        <dbReference type="Pfam" id="PF01882"/>
    </source>
</evidence>
<dbReference type="PANTHER" id="PTHR33608:SF6">
    <property type="entry name" value="BLL2464 PROTEIN"/>
    <property type="match status" value="1"/>
</dbReference>
<name>A0A1V8RUH4_9HYPH</name>
<accession>A0A1V8RUH4</accession>
<dbReference type="EMBL" id="MDET01000004">
    <property type="protein sequence ID" value="OQM76847.1"/>
    <property type="molecule type" value="Genomic_DNA"/>
</dbReference>
<protein>
    <recommendedName>
        <fullName evidence="1">DUF58 domain-containing protein</fullName>
    </recommendedName>
</protein>
<dbReference type="AlphaFoldDB" id="A0A1V8RUH4"/>
<evidence type="ECO:0000313" key="3">
    <source>
        <dbReference type="Proteomes" id="UP000191905"/>
    </source>
</evidence>
<dbReference type="STRING" id="1873176.BFN67_11635"/>
<dbReference type="InterPro" id="IPR002881">
    <property type="entry name" value="DUF58"/>
</dbReference>